<evidence type="ECO:0000259" key="9">
    <source>
        <dbReference type="PROSITE" id="PS51755"/>
    </source>
</evidence>
<dbReference type="SMART" id="SM00862">
    <property type="entry name" value="Trans_reg_C"/>
    <property type="match status" value="1"/>
</dbReference>
<evidence type="ECO:0000256" key="2">
    <source>
        <dbReference type="ARBA" id="ARBA00023012"/>
    </source>
</evidence>
<dbReference type="PROSITE" id="PS50110">
    <property type="entry name" value="RESPONSE_REGULATORY"/>
    <property type="match status" value="1"/>
</dbReference>
<dbReference type="PANTHER" id="PTHR48111">
    <property type="entry name" value="REGULATOR OF RPOS"/>
    <property type="match status" value="1"/>
</dbReference>
<dbReference type="GO" id="GO:0000976">
    <property type="term" value="F:transcription cis-regulatory region binding"/>
    <property type="evidence" value="ECO:0007669"/>
    <property type="project" value="TreeGrafter"/>
</dbReference>
<keyword evidence="3" id="KW-0805">Transcription regulation</keyword>
<keyword evidence="11" id="KW-1185">Reference proteome</keyword>
<keyword evidence="4 7" id="KW-0238">DNA-binding</keyword>
<dbReference type="Proteomes" id="UP000013909">
    <property type="component" value="Unassembled WGS sequence"/>
</dbReference>
<dbReference type="GO" id="GO:0005829">
    <property type="term" value="C:cytosol"/>
    <property type="evidence" value="ECO:0007669"/>
    <property type="project" value="TreeGrafter"/>
</dbReference>
<accession>R7ZNV6</accession>
<dbReference type="GO" id="GO:0000156">
    <property type="term" value="F:phosphorelay response regulator activity"/>
    <property type="evidence" value="ECO:0007669"/>
    <property type="project" value="TreeGrafter"/>
</dbReference>
<sequence>MKILIVEDDLRVSDLIKRGLEERGYACEVAYDGMVAQKLLVQASFDLVIMDIILPKINGIDLCKEVRQLYPALPVILLTALGTTDDKVEGFDAGADDYLVKPFEMRELAVRVRALLKRQGQGLPLPDVLRYADLEMNLQTKVLVRHSKEINLTPKEFKLLAYFMKHPERVISRSEIAEEVWDTHFDTGTNFIDVYINYLRKKIDKDFDSKLIHTKSGMGFILMQGYGQSE</sequence>
<dbReference type="Gene3D" id="3.40.50.2300">
    <property type="match status" value="1"/>
</dbReference>
<evidence type="ECO:0000259" key="8">
    <source>
        <dbReference type="PROSITE" id="PS50110"/>
    </source>
</evidence>
<dbReference type="Pfam" id="PF00072">
    <property type="entry name" value="Response_reg"/>
    <property type="match status" value="1"/>
</dbReference>
<dbReference type="PROSITE" id="PS51755">
    <property type="entry name" value="OMPR_PHOB"/>
    <property type="match status" value="1"/>
</dbReference>
<gene>
    <name evidence="10" type="ORF">ADIS_3681</name>
</gene>
<dbReference type="Gene3D" id="1.10.10.10">
    <property type="entry name" value="Winged helix-like DNA-binding domain superfamily/Winged helix DNA-binding domain"/>
    <property type="match status" value="1"/>
</dbReference>
<evidence type="ECO:0000256" key="1">
    <source>
        <dbReference type="ARBA" id="ARBA00022553"/>
    </source>
</evidence>
<evidence type="ECO:0000313" key="10">
    <source>
        <dbReference type="EMBL" id="EON75790.1"/>
    </source>
</evidence>
<dbReference type="Pfam" id="PF00486">
    <property type="entry name" value="Trans_reg_C"/>
    <property type="match status" value="1"/>
</dbReference>
<dbReference type="InterPro" id="IPR001789">
    <property type="entry name" value="Sig_transdc_resp-reg_receiver"/>
</dbReference>
<dbReference type="Gene3D" id="6.10.250.690">
    <property type="match status" value="1"/>
</dbReference>
<evidence type="ECO:0000256" key="6">
    <source>
        <dbReference type="PROSITE-ProRule" id="PRU00169"/>
    </source>
</evidence>
<evidence type="ECO:0000256" key="5">
    <source>
        <dbReference type="ARBA" id="ARBA00023163"/>
    </source>
</evidence>
<evidence type="ECO:0000256" key="7">
    <source>
        <dbReference type="PROSITE-ProRule" id="PRU01091"/>
    </source>
</evidence>
<evidence type="ECO:0000313" key="11">
    <source>
        <dbReference type="Proteomes" id="UP000013909"/>
    </source>
</evidence>
<evidence type="ECO:0000256" key="3">
    <source>
        <dbReference type="ARBA" id="ARBA00023015"/>
    </source>
</evidence>
<dbReference type="InterPro" id="IPR011006">
    <property type="entry name" value="CheY-like_superfamily"/>
</dbReference>
<dbReference type="AlphaFoldDB" id="R7ZNV6"/>
<dbReference type="RefSeq" id="WP_010855812.1">
    <property type="nucleotide sequence ID" value="NZ_AQHR01000096.1"/>
</dbReference>
<dbReference type="CDD" id="cd00383">
    <property type="entry name" value="trans_reg_C"/>
    <property type="match status" value="1"/>
</dbReference>
<dbReference type="InterPro" id="IPR001867">
    <property type="entry name" value="OmpR/PhoB-type_DNA-bd"/>
</dbReference>
<dbReference type="SMART" id="SM00448">
    <property type="entry name" value="REC"/>
    <property type="match status" value="1"/>
</dbReference>
<dbReference type="SUPFAM" id="SSF52172">
    <property type="entry name" value="CheY-like"/>
    <property type="match status" value="1"/>
</dbReference>
<dbReference type="EMBL" id="AQHR01000096">
    <property type="protein sequence ID" value="EON75790.1"/>
    <property type="molecule type" value="Genomic_DNA"/>
</dbReference>
<dbReference type="PATRIC" id="fig|1288963.3.peg.3675"/>
<name>R7ZNV6_9BACT</name>
<dbReference type="InterPro" id="IPR039420">
    <property type="entry name" value="WalR-like"/>
</dbReference>
<feature type="domain" description="OmpR/PhoB-type" evidence="9">
    <location>
        <begin position="126"/>
        <end position="224"/>
    </location>
</feature>
<keyword evidence="1 6" id="KW-0597">Phosphoprotein</keyword>
<dbReference type="OrthoDB" id="9790442at2"/>
<dbReference type="CDD" id="cd17624">
    <property type="entry name" value="REC_OmpR_PmrA-like"/>
    <property type="match status" value="1"/>
</dbReference>
<feature type="modified residue" description="4-aspartylphosphate" evidence="6">
    <location>
        <position position="51"/>
    </location>
</feature>
<feature type="DNA-binding region" description="OmpR/PhoB-type" evidence="7">
    <location>
        <begin position="126"/>
        <end position="224"/>
    </location>
</feature>
<comment type="caution">
    <text evidence="10">The sequence shown here is derived from an EMBL/GenBank/DDBJ whole genome shotgun (WGS) entry which is preliminary data.</text>
</comment>
<keyword evidence="2" id="KW-0902">Two-component regulatory system</keyword>
<protein>
    <submittedName>
        <fullName evidence="10">Two-component system response regulator</fullName>
    </submittedName>
</protein>
<dbReference type="STRING" id="1232681.ADIS_3681"/>
<evidence type="ECO:0000256" key="4">
    <source>
        <dbReference type="ARBA" id="ARBA00023125"/>
    </source>
</evidence>
<reference evidence="10 11" key="1">
    <citation type="submission" date="2013-02" db="EMBL/GenBank/DDBJ databases">
        <title>A novel strain isolated from Lonar lake, Maharashtra, India.</title>
        <authorList>
            <person name="Singh A."/>
        </authorList>
    </citation>
    <scope>NUCLEOTIDE SEQUENCE [LARGE SCALE GENOMIC DNA]</scope>
    <source>
        <strain evidence="10 11">AK24</strain>
    </source>
</reference>
<keyword evidence="5" id="KW-0804">Transcription</keyword>
<dbReference type="PANTHER" id="PTHR48111:SF22">
    <property type="entry name" value="REGULATOR OF RPOS"/>
    <property type="match status" value="1"/>
</dbReference>
<dbReference type="GO" id="GO:0006355">
    <property type="term" value="P:regulation of DNA-templated transcription"/>
    <property type="evidence" value="ECO:0007669"/>
    <property type="project" value="InterPro"/>
</dbReference>
<dbReference type="InterPro" id="IPR036388">
    <property type="entry name" value="WH-like_DNA-bd_sf"/>
</dbReference>
<proteinExistence type="predicted"/>
<dbReference type="GO" id="GO:0032993">
    <property type="term" value="C:protein-DNA complex"/>
    <property type="evidence" value="ECO:0007669"/>
    <property type="project" value="TreeGrafter"/>
</dbReference>
<feature type="domain" description="Response regulatory" evidence="8">
    <location>
        <begin position="2"/>
        <end position="116"/>
    </location>
</feature>
<organism evidence="10 11">
    <name type="scientific">Lunatimonas lonarensis</name>
    <dbReference type="NCBI Taxonomy" id="1232681"/>
    <lineage>
        <taxon>Bacteria</taxon>
        <taxon>Pseudomonadati</taxon>
        <taxon>Bacteroidota</taxon>
        <taxon>Cytophagia</taxon>
        <taxon>Cytophagales</taxon>
        <taxon>Cyclobacteriaceae</taxon>
    </lineage>
</organism>
<dbReference type="FunFam" id="1.10.10.10:FF:000005">
    <property type="entry name" value="Two-component system response regulator"/>
    <property type="match status" value="1"/>
</dbReference>